<sequence>MYPHHRNAIPRHNSSSSIINNNSTKTANLAMIRSCSADVQPFMNFSYSSSLDSFSSSSSNVAADAFPLPLVVGRAWGGGARATTATTTAAKPFRFFFNPFSSIASMFRSIVPSLQSLLIPTCQLLATTPNPTASLSTSRAGRRRRLTGTFFGQKKGRVSFAVQETPRSDPILLLELATPTAHLVREMASGTVRILLECERSNHGDGGAKKGAVALLDEPMWTMYCNGHKLGYAASRRCTPSDSHVLSVVEAVSVGAGVIPAATAPLALPPPRPTEVVGKHGHDGHQVMYMRAKFERVTGSRDSEAFYMINPDCRRGGGGGREGSGGAKHCNGGPELSIFLLRI</sequence>
<evidence type="ECO:0000256" key="1">
    <source>
        <dbReference type="SAM" id="MobiDB-lite"/>
    </source>
</evidence>
<dbReference type="NCBIfam" id="TIGR01570">
    <property type="entry name" value="A_thal_3588"/>
    <property type="match status" value="1"/>
</dbReference>
<reference evidence="2" key="1">
    <citation type="journal article" date="2023" name="GigaByte">
        <title>Genome assembly of the bearded iris, Iris pallida Lam.</title>
        <authorList>
            <person name="Bruccoleri R.E."/>
            <person name="Oakeley E.J."/>
            <person name="Faust A.M.E."/>
            <person name="Altorfer M."/>
            <person name="Dessus-Babus S."/>
            <person name="Burckhardt D."/>
            <person name="Oertli M."/>
            <person name="Naumann U."/>
            <person name="Petersen F."/>
            <person name="Wong J."/>
        </authorList>
    </citation>
    <scope>NUCLEOTIDE SEQUENCE</scope>
    <source>
        <strain evidence="2">GSM-AAB239-AS_SAM_17_03QT</strain>
    </source>
</reference>
<dbReference type="PANTHER" id="PTHR31696">
    <property type="entry name" value="PROTEIN MIZU-KUSSEI 1"/>
    <property type="match status" value="1"/>
</dbReference>
<dbReference type="GO" id="GO:0010274">
    <property type="term" value="P:hydrotropism"/>
    <property type="evidence" value="ECO:0007669"/>
    <property type="project" value="InterPro"/>
</dbReference>
<comment type="caution">
    <text evidence="2">The sequence shown here is derived from an EMBL/GenBank/DDBJ whole genome shotgun (WGS) entry which is preliminary data.</text>
</comment>
<gene>
    <name evidence="2" type="ORF">M6B38_165275</name>
</gene>
<dbReference type="Pfam" id="PF04759">
    <property type="entry name" value="DUF617"/>
    <property type="match status" value="1"/>
</dbReference>
<protein>
    <submittedName>
        <fullName evidence="2">Protein MIZU-KUSSEI 1-like</fullName>
    </submittedName>
</protein>
<name>A0AAX6EX76_IRIPA</name>
<dbReference type="Proteomes" id="UP001140949">
    <property type="component" value="Unassembled WGS sequence"/>
</dbReference>
<dbReference type="AlphaFoldDB" id="A0AAX6EX76"/>
<evidence type="ECO:0000313" key="2">
    <source>
        <dbReference type="EMBL" id="KAJ6808720.1"/>
    </source>
</evidence>
<dbReference type="EMBL" id="JANAVB010033219">
    <property type="protein sequence ID" value="KAJ6808720.1"/>
    <property type="molecule type" value="Genomic_DNA"/>
</dbReference>
<organism evidence="2 3">
    <name type="scientific">Iris pallida</name>
    <name type="common">Sweet iris</name>
    <dbReference type="NCBI Taxonomy" id="29817"/>
    <lineage>
        <taxon>Eukaryota</taxon>
        <taxon>Viridiplantae</taxon>
        <taxon>Streptophyta</taxon>
        <taxon>Embryophyta</taxon>
        <taxon>Tracheophyta</taxon>
        <taxon>Spermatophyta</taxon>
        <taxon>Magnoliopsida</taxon>
        <taxon>Liliopsida</taxon>
        <taxon>Asparagales</taxon>
        <taxon>Iridaceae</taxon>
        <taxon>Iridoideae</taxon>
        <taxon>Irideae</taxon>
        <taxon>Iris</taxon>
    </lineage>
</organism>
<reference evidence="2" key="2">
    <citation type="submission" date="2023-04" db="EMBL/GenBank/DDBJ databases">
        <authorList>
            <person name="Bruccoleri R.E."/>
            <person name="Oakeley E.J."/>
            <person name="Faust A.-M."/>
            <person name="Dessus-Babus S."/>
            <person name="Altorfer M."/>
            <person name="Burckhardt D."/>
            <person name="Oertli M."/>
            <person name="Naumann U."/>
            <person name="Petersen F."/>
            <person name="Wong J."/>
        </authorList>
    </citation>
    <scope>NUCLEOTIDE SEQUENCE</scope>
    <source>
        <strain evidence="2">GSM-AAB239-AS_SAM_17_03QT</strain>
        <tissue evidence="2">Leaf</tissue>
    </source>
</reference>
<dbReference type="PANTHER" id="PTHR31696:SF71">
    <property type="entry name" value="PROTEIN MIZU-KUSSEI 1"/>
    <property type="match status" value="1"/>
</dbReference>
<accession>A0AAX6EX76</accession>
<evidence type="ECO:0000313" key="3">
    <source>
        <dbReference type="Proteomes" id="UP001140949"/>
    </source>
</evidence>
<keyword evidence="3" id="KW-1185">Reference proteome</keyword>
<proteinExistence type="predicted"/>
<feature type="region of interest" description="Disordered" evidence="1">
    <location>
        <begin position="1"/>
        <end position="20"/>
    </location>
</feature>
<dbReference type="InterPro" id="IPR006460">
    <property type="entry name" value="MIZ1-like_pln"/>
</dbReference>